<reference evidence="1" key="1">
    <citation type="submission" date="2023-06" db="EMBL/GenBank/DDBJ databases">
        <authorList>
            <consortium name="Lawrence Berkeley National Laboratory"/>
            <person name="Ahrendt S."/>
            <person name="Sahu N."/>
            <person name="Indic B."/>
            <person name="Wong-Bajracharya J."/>
            <person name="Merenyi Z."/>
            <person name="Ke H.-M."/>
            <person name="Monk M."/>
            <person name="Kocsube S."/>
            <person name="Drula E."/>
            <person name="Lipzen A."/>
            <person name="Balint B."/>
            <person name="Henrissat B."/>
            <person name="Andreopoulos B."/>
            <person name="Martin F.M."/>
            <person name="Harder C.B."/>
            <person name="Rigling D."/>
            <person name="Ford K.L."/>
            <person name="Foster G.D."/>
            <person name="Pangilinan J."/>
            <person name="Papanicolaou A."/>
            <person name="Barry K."/>
            <person name="LaButti K."/>
            <person name="Viragh M."/>
            <person name="Koriabine M."/>
            <person name="Yan M."/>
            <person name="Riley R."/>
            <person name="Champramary S."/>
            <person name="Plett K.L."/>
            <person name="Tsai I.J."/>
            <person name="Slot J."/>
            <person name="Sipos G."/>
            <person name="Plett J."/>
            <person name="Nagy L.G."/>
            <person name="Grigoriev I.V."/>
        </authorList>
    </citation>
    <scope>NUCLEOTIDE SEQUENCE</scope>
    <source>
        <strain evidence="1">FPL87.14</strain>
    </source>
</reference>
<comment type="caution">
    <text evidence="1">The sequence shown here is derived from an EMBL/GenBank/DDBJ whole genome shotgun (WGS) entry which is preliminary data.</text>
</comment>
<proteinExistence type="predicted"/>
<dbReference type="SUPFAM" id="SSF51735">
    <property type="entry name" value="NAD(P)-binding Rossmann-fold domains"/>
    <property type="match status" value="1"/>
</dbReference>
<dbReference type="EMBL" id="JAUEPT010000040">
    <property type="protein sequence ID" value="KAK0438974.1"/>
    <property type="molecule type" value="Genomic_DNA"/>
</dbReference>
<evidence type="ECO:0000313" key="2">
    <source>
        <dbReference type="Proteomes" id="UP001175226"/>
    </source>
</evidence>
<keyword evidence="2" id="KW-1185">Reference proteome</keyword>
<dbReference type="AlphaFoldDB" id="A0AA39JAY3"/>
<sequence>MSFAGRGIPIQVNALQPGGFVSQMIGPEILEAIKTNIPEVTAPIPTKRHGTEAEIGTAATYLAVLDYMNGALLSIEGGISLVNP</sequence>
<dbReference type="Gene3D" id="3.40.50.720">
    <property type="entry name" value="NAD(P)-binding Rossmann-like Domain"/>
    <property type="match status" value="1"/>
</dbReference>
<gene>
    <name evidence="1" type="ORF">EV421DRAFT_1906310</name>
</gene>
<dbReference type="Proteomes" id="UP001175226">
    <property type="component" value="Unassembled WGS sequence"/>
</dbReference>
<accession>A0AA39JAY3</accession>
<dbReference type="InterPro" id="IPR036291">
    <property type="entry name" value="NAD(P)-bd_dom_sf"/>
</dbReference>
<protein>
    <recommendedName>
        <fullName evidence="3">NAD(P)-binding protein</fullName>
    </recommendedName>
</protein>
<evidence type="ECO:0000313" key="1">
    <source>
        <dbReference type="EMBL" id="KAK0438974.1"/>
    </source>
</evidence>
<evidence type="ECO:0008006" key="3">
    <source>
        <dbReference type="Google" id="ProtNLM"/>
    </source>
</evidence>
<name>A0AA39JAY3_9AGAR</name>
<organism evidence="1 2">
    <name type="scientific">Armillaria borealis</name>
    <dbReference type="NCBI Taxonomy" id="47425"/>
    <lineage>
        <taxon>Eukaryota</taxon>
        <taxon>Fungi</taxon>
        <taxon>Dikarya</taxon>
        <taxon>Basidiomycota</taxon>
        <taxon>Agaricomycotina</taxon>
        <taxon>Agaricomycetes</taxon>
        <taxon>Agaricomycetidae</taxon>
        <taxon>Agaricales</taxon>
        <taxon>Marasmiineae</taxon>
        <taxon>Physalacriaceae</taxon>
        <taxon>Armillaria</taxon>
    </lineage>
</organism>